<feature type="region of interest" description="Disordered" evidence="1">
    <location>
        <begin position="381"/>
        <end position="400"/>
    </location>
</feature>
<accession>A0A2A6FT33</accession>
<keyword evidence="2" id="KW-0472">Membrane</keyword>
<evidence type="ECO:0000313" key="3">
    <source>
        <dbReference type="EMBL" id="PDQ35776.1"/>
    </source>
</evidence>
<sequence length="400" mass="41377">MTDAAPSTTAKRPHLGHAALSLVTLAGGVTLAVIPAATVSIAARLFSVPEQGYLAVAVLLATFAGQLGSAIVVESRLSSAGTDRRVTFPRWFGLFAVLTALVLVFVPPNALILALGLPVMLAALEVGRGVSVAERLDRREIFASIAVGSGALAGVLAGFTGARWALVPLLAGIALATLIRCLPVPHRSSRAHPHVLGWVLADTAISGAVAPLINVVILAVLGAHNAVLFTALSTVSGLLAIPLNFMRLRLLKEHSRLDVVVSAASLCAAVAVLVALQLTGVFRCVFGEAWMSQPTLLPLLLACAWRAASLLTTLPFTALRRSGAVRLLTFLRAGVSAMTLGLAALGPWLSTATEIGGLSTVFAALLVAELASAGIYEAARRRHGSEPRRTPEQQPGSVAL</sequence>
<feature type="transmembrane region" description="Helical" evidence="2">
    <location>
        <begin position="296"/>
        <end position="318"/>
    </location>
</feature>
<gene>
    <name evidence="3" type="ORF">B5766_04805</name>
</gene>
<keyword evidence="2" id="KW-0812">Transmembrane</keyword>
<protein>
    <recommendedName>
        <fullName evidence="5">Polysaccharide biosynthesis protein</fullName>
    </recommendedName>
</protein>
<dbReference type="AlphaFoldDB" id="A0A2A6FT33"/>
<evidence type="ECO:0000256" key="1">
    <source>
        <dbReference type="SAM" id="MobiDB-lite"/>
    </source>
</evidence>
<evidence type="ECO:0008006" key="5">
    <source>
        <dbReference type="Google" id="ProtNLM"/>
    </source>
</evidence>
<feature type="transmembrane region" description="Helical" evidence="2">
    <location>
        <begin position="20"/>
        <end position="46"/>
    </location>
</feature>
<feature type="transmembrane region" description="Helical" evidence="2">
    <location>
        <begin position="195"/>
        <end position="220"/>
    </location>
</feature>
<feature type="transmembrane region" description="Helical" evidence="2">
    <location>
        <begin position="226"/>
        <end position="245"/>
    </location>
</feature>
<keyword evidence="2" id="KW-1133">Transmembrane helix</keyword>
<name>A0A2A6FT33_9MICO</name>
<evidence type="ECO:0000256" key="2">
    <source>
        <dbReference type="SAM" id="Phobius"/>
    </source>
</evidence>
<feature type="transmembrane region" description="Helical" evidence="2">
    <location>
        <begin position="53"/>
        <end position="73"/>
    </location>
</feature>
<dbReference type="Proteomes" id="UP000219994">
    <property type="component" value="Unassembled WGS sequence"/>
</dbReference>
<proteinExistence type="predicted"/>
<dbReference type="EMBL" id="NAEP01000028">
    <property type="protein sequence ID" value="PDQ35776.1"/>
    <property type="molecule type" value="Genomic_DNA"/>
</dbReference>
<evidence type="ECO:0000313" key="4">
    <source>
        <dbReference type="Proteomes" id="UP000219994"/>
    </source>
</evidence>
<feature type="transmembrane region" description="Helical" evidence="2">
    <location>
        <begin position="257"/>
        <end position="276"/>
    </location>
</feature>
<feature type="transmembrane region" description="Helical" evidence="2">
    <location>
        <begin position="330"/>
        <end position="349"/>
    </location>
</feature>
<feature type="transmembrane region" description="Helical" evidence="2">
    <location>
        <begin position="93"/>
        <end position="121"/>
    </location>
</feature>
<feature type="transmembrane region" description="Helical" evidence="2">
    <location>
        <begin position="165"/>
        <end position="183"/>
    </location>
</feature>
<feature type="transmembrane region" description="Helical" evidence="2">
    <location>
        <begin position="141"/>
        <end position="159"/>
    </location>
</feature>
<feature type="transmembrane region" description="Helical" evidence="2">
    <location>
        <begin position="355"/>
        <end position="379"/>
    </location>
</feature>
<comment type="caution">
    <text evidence="3">The sequence shown here is derived from an EMBL/GenBank/DDBJ whole genome shotgun (WGS) entry which is preliminary data.</text>
</comment>
<reference evidence="4" key="1">
    <citation type="submission" date="2017-03" db="EMBL/GenBank/DDBJ databases">
        <authorList>
            <person name="Lund M.B."/>
        </authorList>
    </citation>
    <scope>NUCLEOTIDE SEQUENCE [LARGE SCALE GENOMIC DNA]</scope>
</reference>
<organism evidence="3 4">
    <name type="scientific">Candidatus Lumbricidiphila eiseniae</name>
    <dbReference type="NCBI Taxonomy" id="1969409"/>
    <lineage>
        <taxon>Bacteria</taxon>
        <taxon>Bacillati</taxon>
        <taxon>Actinomycetota</taxon>
        <taxon>Actinomycetes</taxon>
        <taxon>Micrococcales</taxon>
        <taxon>Microbacteriaceae</taxon>
        <taxon>Candidatus Lumbricidiphila</taxon>
    </lineage>
</organism>